<dbReference type="GO" id="GO:0000287">
    <property type="term" value="F:magnesium ion binding"/>
    <property type="evidence" value="ECO:0007669"/>
    <property type="project" value="InterPro"/>
</dbReference>
<dbReference type="CDD" id="cd00385">
    <property type="entry name" value="Isoprenoid_Biosyn_C1"/>
    <property type="match status" value="1"/>
</dbReference>
<dbReference type="InterPro" id="IPR044814">
    <property type="entry name" value="Terpene_cyclase_plant_C1"/>
</dbReference>
<accession>A0A2U1LMY5</accession>
<dbReference type="PANTHER" id="PTHR31225:SF252">
    <property type="entry name" value="TERPENE SYNTHASE 12-RELATED"/>
    <property type="match status" value="1"/>
</dbReference>
<protein>
    <submittedName>
        <fullName evidence="6">(E)-beta-ocimene synthase, chloroplastic</fullName>
    </submittedName>
</protein>
<evidence type="ECO:0000259" key="4">
    <source>
        <dbReference type="Pfam" id="PF01397"/>
    </source>
</evidence>
<dbReference type="Gene3D" id="1.10.600.10">
    <property type="entry name" value="Farnesyl Diphosphate Synthase"/>
    <property type="match status" value="2"/>
</dbReference>
<dbReference type="InterPro" id="IPR008930">
    <property type="entry name" value="Terpenoid_cyclase/PrenylTrfase"/>
</dbReference>
<dbReference type="STRING" id="35608.A0A2U1LMY5"/>
<dbReference type="PANTHER" id="PTHR31225">
    <property type="entry name" value="OS04G0344100 PROTEIN-RELATED"/>
    <property type="match status" value="1"/>
</dbReference>
<dbReference type="SFLD" id="SFLDS00005">
    <property type="entry name" value="Isoprenoid_Synthase_Type_I"/>
    <property type="match status" value="1"/>
</dbReference>
<keyword evidence="2" id="KW-0479">Metal-binding</keyword>
<dbReference type="SUPFAM" id="SSF48576">
    <property type="entry name" value="Terpenoid synthases"/>
    <property type="match status" value="2"/>
</dbReference>
<dbReference type="AlphaFoldDB" id="A0A2U1LMY5"/>
<dbReference type="Proteomes" id="UP000245207">
    <property type="component" value="Unassembled WGS sequence"/>
</dbReference>
<proteinExistence type="predicted"/>
<dbReference type="Pfam" id="PF01397">
    <property type="entry name" value="Terpene_synth"/>
    <property type="match status" value="1"/>
</dbReference>
<comment type="cofactor">
    <cofactor evidence="1">
        <name>Mg(2+)</name>
        <dbReference type="ChEBI" id="CHEBI:18420"/>
    </cofactor>
</comment>
<dbReference type="InterPro" id="IPR001906">
    <property type="entry name" value="Terpene_synth_N"/>
</dbReference>
<evidence type="ECO:0000259" key="5">
    <source>
        <dbReference type="Pfam" id="PF03936"/>
    </source>
</evidence>
<name>A0A2U1LMY5_ARTAN</name>
<dbReference type="SFLD" id="SFLDG01019">
    <property type="entry name" value="Terpene_Cyclase_Like_1_C_Termi"/>
    <property type="match status" value="1"/>
</dbReference>
<evidence type="ECO:0000313" key="7">
    <source>
        <dbReference type="Proteomes" id="UP000245207"/>
    </source>
</evidence>
<feature type="domain" description="Terpene synthase metal-binding" evidence="5">
    <location>
        <begin position="402"/>
        <end position="571"/>
    </location>
</feature>
<dbReference type="EMBL" id="PKPP01008567">
    <property type="protein sequence ID" value="PWA50344.1"/>
    <property type="molecule type" value="Genomic_DNA"/>
</dbReference>
<dbReference type="FunFam" id="1.10.600.10:FF:000007">
    <property type="entry name" value="Isoprene synthase, chloroplastic"/>
    <property type="match status" value="1"/>
</dbReference>
<evidence type="ECO:0000256" key="2">
    <source>
        <dbReference type="ARBA" id="ARBA00022723"/>
    </source>
</evidence>
<dbReference type="Pfam" id="PF03936">
    <property type="entry name" value="Terpene_synth_C"/>
    <property type="match status" value="2"/>
</dbReference>
<evidence type="ECO:0000313" key="6">
    <source>
        <dbReference type="EMBL" id="PWA50344.1"/>
    </source>
</evidence>
<dbReference type="GO" id="GO:0016102">
    <property type="term" value="P:diterpenoid biosynthetic process"/>
    <property type="evidence" value="ECO:0007669"/>
    <property type="project" value="InterPro"/>
</dbReference>
<comment type="caution">
    <text evidence="6">The sequence shown here is derived from an EMBL/GenBank/DDBJ whole genome shotgun (WGS) entry which is preliminary data.</text>
</comment>
<keyword evidence="7" id="KW-1185">Reference proteome</keyword>
<gene>
    <name evidence="6" type="ORF">CTI12_AA470860</name>
</gene>
<sequence length="636" mass="73820">MKKAAIFMHFLLNSEFLDNMVTVSPKNESDFLRKFKEIHGVLIGGLHTDIKALLSIYEASHLALEEELDLHEAKLFATENLLELNGQENQVMKDHVNHALDIPLYRRMLRLEARWYIDAYGKQIDAKKLLLELAILDFNMIQSIHRRDLQQVSKWWEKTGLVRNLGFIRDRLMECFFWSVGMVFEPQYYSCRVELTKVAALITTIDDIYDVHGSLNELKVFTNAVKRWDIKAMENMPEYLQIGFLALYNTINEMGYDTLTAQGVNIIPILAKVWGELLEAFLVEAIWTHDNYMPTLEDYLDNAWRSVSGMVILTHGCFLIYQDFKNDAIESLEKKHDLYKWSSMLFRLYNDLAASLDEKDKDNSPNAISCYMHEHGVSEEVAREHIQTLIDKAWMKMIEARIAWDIKAMENMPEYLQIGFLALYNTINEMGYDTLTAQGVNIIPILAKVWGELLEAFLVEAIWTHNNYMPTLEDYLDNAWRSVSGMVILTHGYFLIYQDFKNDAVESLEKKHDLYKWSCMLFRLYNDLAASLDEKDKDNSPNAISCYMHEHGVSEEVAREHIQTLIDKAWMKMIEARIASSEHLTDPSIDMAINLARVSNCTYQYGDGIKAPEARIKDRVMSVIIEPITISEKERF</sequence>
<dbReference type="InterPro" id="IPR050148">
    <property type="entry name" value="Terpene_synthase-like"/>
</dbReference>
<dbReference type="InterPro" id="IPR005630">
    <property type="entry name" value="Terpene_synthase_metal-bd"/>
</dbReference>
<dbReference type="InterPro" id="IPR034741">
    <property type="entry name" value="Terpene_cyclase-like_1_C"/>
</dbReference>
<feature type="domain" description="Terpene synthase metal-binding" evidence="5">
    <location>
        <begin position="159"/>
        <end position="395"/>
    </location>
</feature>
<feature type="domain" description="Terpene synthase N-terminal" evidence="4">
    <location>
        <begin position="29"/>
        <end position="100"/>
    </location>
</feature>
<dbReference type="SUPFAM" id="SSF48239">
    <property type="entry name" value="Terpenoid cyclases/Protein prenyltransferases"/>
    <property type="match status" value="1"/>
</dbReference>
<dbReference type="Gene3D" id="1.50.10.130">
    <property type="entry name" value="Terpene synthase, N-terminal domain"/>
    <property type="match status" value="1"/>
</dbReference>
<dbReference type="InterPro" id="IPR036965">
    <property type="entry name" value="Terpene_synth_N_sf"/>
</dbReference>
<dbReference type="InterPro" id="IPR008949">
    <property type="entry name" value="Isoprenoid_synthase_dom_sf"/>
</dbReference>
<dbReference type="SMR" id="A0A2U1LMY5"/>
<evidence type="ECO:0000256" key="1">
    <source>
        <dbReference type="ARBA" id="ARBA00001946"/>
    </source>
</evidence>
<dbReference type="OrthoDB" id="1936865at2759"/>
<reference evidence="6 7" key="1">
    <citation type="journal article" date="2018" name="Mol. Plant">
        <title>The genome of Artemisia annua provides insight into the evolution of Asteraceae family and artemisinin biosynthesis.</title>
        <authorList>
            <person name="Shen Q."/>
            <person name="Zhang L."/>
            <person name="Liao Z."/>
            <person name="Wang S."/>
            <person name="Yan T."/>
            <person name="Shi P."/>
            <person name="Liu M."/>
            <person name="Fu X."/>
            <person name="Pan Q."/>
            <person name="Wang Y."/>
            <person name="Lv Z."/>
            <person name="Lu X."/>
            <person name="Zhang F."/>
            <person name="Jiang W."/>
            <person name="Ma Y."/>
            <person name="Chen M."/>
            <person name="Hao X."/>
            <person name="Li L."/>
            <person name="Tang Y."/>
            <person name="Lv G."/>
            <person name="Zhou Y."/>
            <person name="Sun X."/>
            <person name="Brodelius P.E."/>
            <person name="Rose J.K.C."/>
            <person name="Tang K."/>
        </authorList>
    </citation>
    <scope>NUCLEOTIDE SEQUENCE [LARGE SCALE GENOMIC DNA]</scope>
    <source>
        <strain evidence="7">cv. Huhao1</strain>
        <tissue evidence="6">Leaf</tissue>
    </source>
</reference>
<keyword evidence="3" id="KW-0460">Magnesium</keyword>
<evidence type="ECO:0000256" key="3">
    <source>
        <dbReference type="ARBA" id="ARBA00022842"/>
    </source>
</evidence>
<organism evidence="6 7">
    <name type="scientific">Artemisia annua</name>
    <name type="common">Sweet wormwood</name>
    <dbReference type="NCBI Taxonomy" id="35608"/>
    <lineage>
        <taxon>Eukaryota</taxon>
        <taxon>Viridiplantae</taxon>
        <taxon>Streptophyta</taxon>
        <taxon>Embryophyta</taxon>
        <taxon>Tracheophyta</taxon>
        <taxon>Spermatophyta</taxon>
        <taxon>Magnoliopsida</taxon>
        <taxon>eudicotyledons</taxon>
        <taxon>Gunneridae</taxon>
        <taxon>Pentapetalae</taxon>
        <taxon>asterids</taxon>
        <taxon>campanulids</taxon>
        <taxon>Asterales</taxon>
        <taxon>Asteraceae</taxon>
        <taxon>Asteroideae</taxon>
        <taxon>Anthemideae</taxon>
        <taxon>Artemisiinae</taxon>
        <taxon>Artemisia</taxon>
    </lineage>
</organism>
<dbReference type="GO" id="GO:0010333">
    <property type="term" value="F:terpene synthase activity"/>
    <property type="evidence" value="ECO:0007669"/>
    <property type="project" value="InterPro"/>
</dbReference>
<dbReference type="CDD" id="cd00684">
    <property type="entry name" value="Terpene_cyclase_plant_C1"/>
    <property type="match status" value="1"/>
</dbReference>